<feature type="compositionally biased region" description="Acidic residues" evidence="1">
    <location>
        <begin position="52"/>
        <end position="79"/>
    </location>
</feature>
<name>A0A445DTB0_ARAHY</name>
<feature type="compositionally biased region" description="Basic and acidic residues" evidence="1">
    <location>
        <begin position="23"/>
        <end position="51"/>
    </location>
</feature>
<accession>A0A445DTB0</accession>
<evidence type="ECO:0000313" key="2">
    <source>
        <dbReference type="EMBL" id="RYR66422.1"/>
    </source>
</evidence>
<comment type="caution">
    <text evidence="2">The sequence shown here is derived from an EMBL/GenBank/DDBJ whole genome shotgun (WGS) entry which is preliminary data.</text>
</comment>
<dbReference type="AlphaFoldDB" id="A0A445DTB0"/>
<dbReference type="EMBL" id="SDMP01000003">
    <property type="protein sequence ID" value="RYR66422.1"/>
    <property type="molecule type" value="Genomic_DNA"/>
</dbReference>
<reference evidence="2 3" key="1">
    <citation type="submission" date="2019-01" db="EMBL/GenBank/DDBJ databases">
        <title>Sequencing of cultivated peanut Arachis hypogaea provides insights into genome evolution and oil improvement.</title>
        <authorList>
            <person name="Chen X."/>
        </authorList>
    </citation>
    <scope>NUCLEOTIDE SEQUENCE [LARGE SCALE GENOMIC DNA]</scope>
    <source>
        <strain evidence="3">cv. Fuhuasheng</strain>
        <tissue evidence="2">Leaves</tissue>
    </source>
</reference>
<sequence length="138" mass="16140">MIRMRVLKRVVQASETVKVIVRVEKGSQRKQKQAEANEKHRPPKSRLADKEIDTDDSSYEGFEDEESSESDAEEDDDDLGSLTATQTWTLSKVVPKLRKHPTMKHRENDNRPEEYCHEWLKMEAYKRTYCFNVNPVKG</sequence>
<feature type="region of interest" description="Disordered" evidence="1">
    <location>
        <begin position="23"/>
        <end position="86"/>
    </location>
</feature>
<evidence type="ECO:0000313" key="3">
    <source>
        <dbReference type="Proteomes" id="UP000289738"/>
    </source>
</evidence>
<protein>
    <submittedName>
        <fullName evidence="2">Uncharacterized protein</fullName>
    </submittedName>
</protein>
<keyword evidence="3" id="KW-1185">Reference proteome</keyword>
<organism evidence="2 3">
    <name type="scientific">Arachis hypogaea</name>
    <name type="common">Peanut</name>
    <dbReference type="NCBI Taxonomy" id="3818"/>
    <lineage>
        <taxon>Eukaryota</taxon>
        <taxon>Viridiplantae</taxon>
        <taxon>Streptophyta</taxon>
        <taxon>Embryophyta</taxon>
        <taxon>Tracheophyta</taxon>
        <taxon>Spermatophyta</taxon>
        <taxon>Magnoliopsida</taxon>
        <taxon>eudicotyledons</taxon>
        <taxon>Gunneridae</taxon>
        <taxon>Pentapetalae</taxon>
        <taxon>rosids</taxon>
        <taxon>fabids</taxon>
        <taxon>Fabales</taxon>
        <taxon>Fabaceae</taxon>
        <taxon>Papilionoideae</taxon>
        <taxon>50 kb inversion clade</taxon>
        <taxon>dalbergioids sensu lato</taxon>
        <taxon>Dalbergieae</taxon>
        <taxon>Pterocarpus clade</taxon>
        <taxon>Arachis</taxon>
    </lineage>
</organism>
<proteinExistence type="predicted"/>
<dbReference type="Proteomes" id="UP000289738">
    <property type="component" value="Chromosome A03"/>
</dbReference>
<gene>
    <name evidence="2" type="ORF">Ahy_A03g012397</name>
</gene>
<evidence type="ECO:0000256" key="1">
    <source>
        <dbReference type="SAM" id="MobiDB-lite"/>
    </source>
</evidence>